<dbReference type="OrthoDB" id="10502894at2759"/>
<dbReference type="VEuPathDB" id="TrichDB:TRFO_20041"/>
<comment type="caution">
    <text evidence="1">The sequence shown here is derived from an EMBL/GenBank/DDBJ whole genome shotgun (WGS) entry which is preliminary data.</text>
</comment>
<organism evidence="1 2">
    <name type="scientific">Tritrichomonas foetus</name>
    <dbReference type="NCBI Taxonomy" id="1144522"/>
    <lineage>
        <taxon>Eukaryota</taxon>
        <taxon>Metamonada</taxon>
        <taxon>Parabasalia</taxon>
        <taxon>Tritrichomonadida</taxon>
        <taxon>Tritrichomonadidae</taxon>
        <taxon>Tritrichomonas</taxon>
    </lineage>
</organism>
<dbReference type="RefSeq" id="XP_068363693.1">
    <property type="nucleotide sequence ID" value="XM_068501161.1"/>
</dbReference>
<dbReference type="EMBL" id="MLAK01000607">
    <property type="protein sequence ID" value="OHT10557.1"/>
    <property type="molecule type" value="Genomic_DNA"/>
</dbReference>
<dbReference type="AlphaFoldDB" id="A0A1J4KMG2"/>
<dbReference type="GeneID" id="94835865"/>
<dbReference type="Proteomes" id="UP000179807">
    <property type="component" value="Unassembled WGS sequence"/>
</dbReference>
<gene>
    <name evidence="1" type="ORF">TRFO_20041</name>
</gene>
<sequence>MSRTSYYVSKFDGEPTETQTSVMFNDDLFGSVSARNIDPIQNAKHQAILKWLQECSSTTPEITQGINDSIVSWFLQSAYLLPSALGLKVEKQPTEVSEAIRILVKNKCLSKETILSLKESIDDTPLPNVIWQILSDVHRFAVNKYSVTVPLTRTLGNRPIIFQRETINKFLTRLKLPLLPSIEEAKRPIVDDPFKNGTFYTDLYITLTNEKIMRIKPTRSVKQAKLNIESGINLLIKGHFLDESFSICSSAVVNGDMLLIQQIISCVICNSSSQNNEKSKLIDQEDFPSSPIQRGKQSPEKVFIRSNKIQDGLALVKLLTCIDPEFDKVECLFAIPSNDVEKKWNVKKAIEFLLRKDKWPIGCTVDSSLIYAGELNSTKLLFKGLTECYNNKFVSLSSILNLKEILGLDTTKI</sequence>
<name>A0A1J4KMG2_9EUKA</name>
<keyword evidence="2" id="KW-1185">Reference proteome</keyword>
<accession>A0A1J4KMG2</accession>
<evidence type="ECO:0000313" key="1">
    <source>
        <dbReference type="EMBL" id="OHT10557.1"/>
    </source>
</evidence>
<evidence type="ECO:0000313" key="2">
    <source>
        <dbReference type="Proteomes" id="UP000179807"/>
    </source>
</evidence>
<protein>
    <submittedName>
        <fullName evidence="1">Uncharacterized protein</fullName>
    </submittedName>
</protein>
<proteinExistence type="predicted"/>
<reference evidence="1" key="1">
    <citation type="submission" date="2016-10" db="EMBL/GenBank/DDBJ databases">
        <authorList>
            <person name="Benchimol M."/>
            <person name="Almeida L.G."/>
            <person name="Vasconcelos A.T."/>
            <person name="Perreira-Neves A."/>
            <person name="Rosa I.A."/>
            <person name="Tasca T."/>
            <person name="Bogo M.R."/>
            <person name="de Souza W."/>
        </authorList>
    </citation>
    <scope>NUCLEOTIDE SEQUENCE [LARGE SCALE GENOMIC DNA]</scope>
    <source>
        <strain evidence="1">K</strain>
    </source>
</reference>